<evidence type="ECO:0000313" key="7">
    <source>
        <dbReference type="Proteomes" id="UP000182476"/>
    </source>
</evidence>
<dbReference type="GO" id="GO:0003677">
    <property type="term" value="F:DNA binding"/>
    <property type="evidence" value="ECO:0007669"/>
    <property type="project" value="UniProtKB-KW"/>
</dbReference>
<feature type="domain" description="HTH lysR-type" evidence="5">
    <location>
        <begin position="1"/>
        <end position="59"/>
    </location>
</feature>
<reference evidence="6 7" key="1">
    <citation type="submission" date="2016-10" db="EMBL/GenBank/DDBJ databases">
        <authorList>
            <person name="Varghese N."/>
            <person name="Submissions S."/>
        </authorList>
    </citation>
    <scope>NUCLEOTIDE SEQUENCE [LARGE SCALE GENOMIC DNA]</scope>
    <source>
        <strain evidence="6 7">LMG 21607</strain>
    </source>
</reference>
<dbReference type="SUPFAM" id="SSF53850">
    <property type="entry name" value="Periplasmic binding protein-like II"/>
    <property type="match status" value="1"/>
</dbReference>
<accession>A0ABY0W1B3</accession>
<organism evidence="6 7">
    <name type="scientific">Pseudomonas mandelii</name>
    <dbReference type="NCBI Taxonomy" id="75612"/>
    <lineage>
        <taxon>Bacteria</taxon>
        <taxon>Pseudomonadati</taxon>
        <taxon>Pseudomonadota</taxon>
        <taxon>Gammaproteobacteria</taxon>
        <taxon>Pseudomonadales</taxon>
        <taxon>Pseudomonadaceae</taxon>
        <taxon>Pseudomonas</taxon>
    </lineage>
</organism>
<keyword evidence="3 6" id="KW-0238">DNA-binding</keyword>
<sequence>METLGNLESFVRAAEASSFSEAARRMGISAAAVSKNVARLEANLGTRLFQRSTRSLTLTEAGELFYQQVSGSVETIQGAIAQIGDAREVPAGRLRVNLSPSFAYDYVLPLLKSFKQRYPEVVPDWHLEIRRVDLIGEGFDVAIGGGIELSSGIVARELAKLHLVAVAAPQWLEGRTMPVVPGDLQGVDGIVMRSTSTGRLLNWTLRDAGEGRFDVNLKPTAIMNDPEALCSCALMGLGVGLVPMERAWPWLQRGDLVRLLPDWYVDLGVVSLYFSSRKALPAKTRVFVDFLLEHFQGSLSQRFRAD</sequence>
<evidence type="ECO:0000256" key="4">
    <source>
        <dbReference type="ARBA" id="ARBA00023163"/>
    </source>
</evidence>
<evidence type="ECO:0000256" key="1">
    <source>
        <dbReference type="ARBA" id="ARBA00009437"/>
    </source>
</evidence>
<evidence type="ECO:0000256" key="3">
    <source>
        <dbReference type="ARBA" id="ARBA00023125"/>
    </source>
</evidence>
<dbReference type="InterPro" id="IPR005119">
    <property type="entry name" value="LysR_subst-bd"/>
</dbReference>
<dbReference type="InterPro" id="IPR036388">
    <property type="entry name" value="WH-like_DNA-bd_sf"/>
</dbReference>
<dbReference type="SUPFAM" id="SSF46785">
    <property type="entry name" value="Winged helix' DNA-binding domain"/>
    <property type="match status" value="1"/>
</dbReference>
<dbReference type="Pfam" id="PF00126">
    <property type="entry name" value="HTH_1"/>
    <property type="match status" value="1"/>
</dbReference>
<dbReference type="Proteomes" id="UP000182476">
    <property type="component" value="Chromosome I"/>
</dbReference>
<dbReference type="PANTHER" id="PTHR30537">
    <property type="entry name" value="HTH-TYPE TRANSCRIPTIONAL REGULATOR"/>
    <property type="match status" value="1"/>
</dbReference>
<keyword evidence="4" id="KW-0804">Transcription</keyword>
<dbReference type="EMBL" id="LT629796">
    <property type="protein sequence ID" value="SDU62967.1"/>
    <property type="molecule type" value="Genomic_DNA"/>
</dbReference>
<name>A0ABY0W1B3_9PSED</name>
<comment type="similarity">
    <text evidence="1">Belongs to the LysR transcriptional regulatory family.</text>
</comment>
<dbReference type="PRINTS" id="PR00039">
    <property type="entry name" value="HTHLYSR"/>
</dbReference>
<keyword evidence="7" id="KW-1185">Reference proteome</keyword>
<dbReference type="InterPro" id="IPR058163">
    <property type="entry name" value="LysR-type_TF_proteobact-type"/>
</dbReference>
<keyword evidence="2" id="KW-0805">Transcription regulation</keyword>
<evidence type="ECO:0000256" key="2">
    <source>
        <dbReference type="ARBA" id="ARBA00023015"/>
    </source>
</evidence>
<dbReference type="InterPro" id="IPR000847">
    <property type="entry name" value="LysR_HTH_N"/>
</dbReference>
<proteinExistence type="inferred from homology"/>
<dbReference type="PROSITE" id="PS50931">
    <property type="entry name" value="HTH_LYSR"/>
    <property type="match status" value="1"/>
</dbReference>
<dbReference type="Pfam" id="PF03466">
    <property type="entry name" value="LysR_substrate"/>
    <property type="match status" value="1"/>
</dbReference>
<evidence type="ECO:0000313" key="6">
    <source>
        <dbReference type="EMBL" id="SDU62967.1"/>
    </source>
</evidence>
<protein>
    <submittedName>
        <fullName evidence="6">DNA-binding transcriptional regulator, LysR family</fullName>
    </submittedName>
</protein>
<dbReference type="PANTHER" id="PTHR30537:SF72">
    <property type="entry name" value="LYSR FAMILY TRANSCRIPTIONAL REGULATOR"/>
    <property type="match status" value="1"/>
</dbReference>
<dbReference type="GeneID" id="46432234"/>
<evidence type="ECO:0000259" key="5">
    <source>
        <dbReference type="PROSITE" id="PS50931"/>
    </source>
</evidence>
<gene>
    <name evidence="6" type="ORF">SAMN04489801_5286</name>
</gene>
<dbReference type="Gene3D" id="3.40.190.290">
    <property type="match status" value="1"/>
</dbReference>
<dbReference type="CDD" id="cd08422">
    <property type="entry name" value="PBP2_CrgA_like"/>
    <property type="match status" value="1"/>
</dbReference>
<dbReference type="RefSeq" id="WP_083376598.1">
    <property type="nucleotide sequence ID" value="NZ_LT629796.1"/>
</dbReference>
<dbReference type="Gene3D" id="1.10.10.10">
    <property type="entry name" value="Winged helix-like DNA-binding domain superfamily/Winged helix DNA-binding domain"/>
    <property type="match status" value="1"/>
</dbReference>
<dbReference type="InterPro" id="IPR036390">
    <property type="entry name" value="WH_DNA-bd_sf"/>
</dbReference>